<dbReference type="Gene3D" id="3.90.550.10">
    <property type="entry name" value="Spore Coat Polysaccharide Biosynthesis Protein SpsA, Chain A"/>
    <property type="match status" value="1"/>
</dbReference>
<proteinExistence type="inferred from homology"/>
<feature type="domain" description="Glycosyltransferase 2-like" evidence="4">
    <location>
        <begin position="11"/>
        <end position="176"/>
    </location>
</feature>
<protein>
    <submittedName>
        <fullName evidence="5">Glycosyltransferase family 2 protein</fullName>
    </submittedName>
</protein>
<keyword evidence="2" id="KW-0328">Glycosyltransferase</keyword>
<keyword evidence="3" id="KW-0808">Transferase</keyword>
<evidence type="ECO:0000313" key="5">
    <source>
        <dbReference type="EMBL" id="MFC6071395.1"/>
    </source>
</evidence>
<dbReference type="SUPFAM" id="SSF53448">
    <property type="entry name" value="Nucleotide-diphospho-sugar transferases"/>
    <property type="match status" value="1"/>
</dbReference>
<dbReference type="Pfam" id="PF00535">
    <property type="entry name" value="Glycos_transf_2"/>
    <property type="match status" value="1"/>
</dbReference>
<organism evidence="5 6">
    <name type="scientific">Stenotrophomonas geniculata</name>
    <dbReference type="NCBI Taxonomy" id="86188"/>
    <lineage>
        <taxon>Bacteria</taxon>
        <taxon>Pseudomonadati</taxon>
        <taxon>Pseudomonadota</taxon>
        <taxon>Gammaproteobacteria</taxon>
        <taxon>Lysobacterales</taxon>
        <taxon>Lysobacteraceae</taxon>
        <taxon>Stenotrophomonas</taxon>
    </lineage>
</organism>
<keyword evidence="6" id="KW-1185">Reference proteome</keyword>
<name>A0ABW1N4S6_9GAMM</name>
<evidence type="ECO:0000256" key="1">
    <source>
        <dbReference type="ARBA" id="ARBA00006739"/>
    </source>
</evidence>
<accession>A0ABW1N4S6</accession>
<dbReference type="CDD" id="cd02526">
    <property type="entry name" value="GT2_RfbF_like"/>
    <property type="match status" value="1"/>
</dbReference>
<dbReference type="EMBL" id="JBHRFL010000040">
    <property type="protein sequence ID" value="MFC6071395.1"/>
    <property type="molecule type" value="Genomic_DNA"/>
</dbReference>
<evidence type="ECO:0000256" key="3">
    <source>
        <dbReference type="ARBA" id="ARBA00022679"/>
    </source>
</evidence>
<evidence type="ECO:0000256" key="2">
    <source>
        <dbReference type="ARBA" id="ARBA00022676"/>
    </source>
</evidence>
<dbReference type="InterPro" id="IPR001173">
    <property type="entry name" value="Glyco_trans_2-like"/>
</dbReference>
<comment type="caution">
    <text evidence="5">The sequence shown here is derived from an EMBL/GenBank/DDBJ whole genome shotgun (WGS) entry which is preliminary data.</text>
</comment>
<sequence length="306" mass="34023">MSVFDTKRVCAVIVTYRPNPVLLRNVVDSVLQQVGHLVVFDNGSSAVDVAEMLGDQEGISVFASPINVGLGSALNRAYERAQALEFDYVLLMDQDSILAPGMVVLLGNALVELARDESVAAVGPQFRDSRNGMLAPFVRFGFPFNFKLRGGPGQRISCDFLITSGSLIPMKALREIGAMDESLFIDNLDMDWCFRAKRSGHALYGICDAQMTHSIGEELLPSRAKPDGVIVHKPFRLYYIMRNRVLLYGRAYTPWIWIAQDMPRLLLKLMGNSLFLAPRWVRLRFMLKGLWDGVRGKSGALPPAGR</sequence>
<reference evidence="5 6" key="1">
    <citation type="submission" date="2024-09" db="EMBL/GenBank/DDBJ databases">
        <title>Whole genome analysis of Stenotrophomonas geniculata MK-1, and its biological control impact on peanut foliage fungus diseases.</title>
        <authorList>
            <person name="Ahsan T."/>
        </authorList>
    </citation>
    <scope>NUCLEOTIDE SEQUENCE [LARGE SCALE GENOMIC DNA]</scope>
    <source>
        <strain evidence="5 6">MK-1</strain>
    </source>
</reference>
<dbReference type="RefSeq" id="WP_224328387.1">
    <property type="nucleotide sequence ID" value="NZ_CP134450.1"/>
</dbReference>
<gene>
    <name evidence="5" type="ORF">ACFLLB_17640</name>
</gene>
<comment type="similarity">
    <text evidence="1">Belongs to the glycosyltransferase 2 family.</text>
</comment>
<dbReference type="Proteomes" id="UP001596115">
    <property type="component" value="Unassembled WGS sequence"/>
</dbReference>
<dbReference type="PANTHER" id="PTHR43179">
    <property type="entry name" value="RHAMNOSYLTRANSFERASE WBBL"/>
    <property type="match status" value="1"/>
</dbReference>
<evidence type="ECO:0000313" key="6">
    <source>
        <dbReference type="Proteomes" id="UP001596115"/>
    </source>
</evidence>
<dbReference type="InterPro" id="IPR029044">
    <property type="entry name" value="Nucleotide-diphossugar_trans"/>
</dbReference>
<evidence type="ECO:0000259" key="4">
    <source>
        <dbReference type="Pfam" id="PF00535"/>
    </source>
</evidence>
<dbReference type="PANTHER" id="PTHR43179:SF12">
    <property type="entry name" value="GALACTOFURANOSYLTRANSFERASE GLFT2"/>
    <property type="match status" value="1"/>
</dbReference>